<dbReference type="Gene3D" id="1.20.58.320">
    <property type="entry name" value="TPR-like"/>
    <property type="match status" value="1"/>
</dbReference>
<name>A0ABQ3C4F4_9GAMM</name>
<dbReference type="EMBL" id="BMXY01000002">
    <property type="protein sequence ID" value="GGZ66638.1"/>
    <property type="molecule type" value="Genomic_DNA"/>
</dbReference>
<sequence length="182" mass="20618">MKPNPDARDVVAFWREAGPSKWFARDDEFDARCRDFVDLHFAAARRELDDWRRTAEGALALLILLDQIPRNVFRGSAHAYATDALARSIADAAIEAGFDMATEEALRVFVYLPLEHSEALDDQRRSLQLHRERLSAPDADAWARLHLDIIERFGRFPHRNAALGRETTPAEQEFLDSGGFAG</sequence>
<organism evidence="1 2">
    <name type="scientific">Cognatilysobacter xinjiangensis</name>
    <dbReference type="NCBI Taxonomy" id="546892"/>
    <lineage>
        <taxon>Bacteria</taxon>
        <taxon>Pseudomonadati</taxon>
        <taxon>Pseudomonadota</taxon>
        <taxon>Gammaproteobacteria</taxon>
        <taxon>Lysobacterales</taxon>
        <taxon>Lysobacteraceae</taxon>
        <taxon>Cognatilysobacter</taxon>
    </lineage>
</organism>
<proteinExistence type="predicted"/>
<keyword evidence="2" id="KW-1185">Reference proteome</keyword>
<evidence type="ECO:0000313" key="2">
    <source>
        <dbReference type="Proteomes" id="UP000643403"/>
    </source>
</evidence>
<dbReference type="Pfam" id="PF06041">
    <property type="entry name" value="DUF924"/>
    <property type="match status" value="1"/>
</dbReference>
<gene>
    <name evidence="1" type="ORF">GCM10008101_21120</name>
</gene>
<dbReference type="Proteomes" id="UP000643403">
    <property type="component" value="Unassembled WGS sequence"/>
</dbReference>
<reference evidence="2" key="1">
    <citation type="journal article" date="2019" name="Int. J. Syst. Evol. Microbiol.">
        <title>The Global Catalogue of Microorganisms (GCM) 10K type strain sequencing project: providing services to taxonomists for standard genome sequencing and annotation.</title>
        <authorList>
            <consortium name="The Broad Institute Genomics Platform"/>
            <consortium name="The Broad Institute Genome Sequencing Center for Infectious Disease"/>
            <person name="Wu L."/>
            <person name="Ma J."/>
        </authorList>
    </citation>
    <scope>NUCLEOTIDE SEQUENCE [LARGE SCALE GENOMIC DNA]</scope>
    <source>
        <strain evidence="2">KCTC 22558</strain>
    </source>
</reference>
<dbReference type="RefSeq" id="WP_189449656.1">
    <property type="nucleotide sequence ID" value="NZ_BMXY01000002.1"/>
</dbReference>
<protein>
    <recommendedName>
        <fullName evidence="3">DUF924 domain-containing protein</fullName>
    </recommendedName>
</protein>
<evidence type="ECO:0008006" key="3">
    <source>
        <dbReference type="Google" id="ProtNLM"/>
    </source>
</evidence>
<accession>A0ABQ3C4F4</accession>
<dbReference type="SUPFAM" id="SSF48452">
    <property type="entry name" value="TPR-like"/>
    <property type="match status" value="1"/>
</dbReference>
<dbReference type="InterPro" id="IPR010323">
    <property type="entry name" value="DUF924"/>
</dbReference>
<comment type="caution">
    <text evidence="1">The sequence shown here is derived from an EMBL/GenBank/DDBJ whole genome shotgun (WGS) entry which is preliminary data.</text>
</comment>
<dbReference type="InterPro" id="IPR011990">
    <property type="entry name" value="TPR-like_helical_dom_sf"/>
</dbReference>
<dbReference type="Gene3D" id="1.25.40.10">
    <property type="entry name" value="Tetratricopeptide repeat domain"/>
    <property type="match status" value="1"/>
</dbReference>
<evidence type="ECO:0000313" key="1">
    <source>
        <dbReference type="EMBL" id="GGZ66638.1"/>
    </source>
</evidence>